<dbReference type="EMBL" id="CYYP01000003">
    <property type="protein sequence ID" value="CUN66594.1"/>
    <property type="molecule type" value="Genomic_DNA"/>
</dbReference>
<evidence type="ECO:0000256" key="2">
    <source>
        <dbReference type="ARBA" id="ARBA00022801"/>
    </source>
</evidence>
<dbReference type="GO" id="GO:0005829">
    <property type="term" value="C:cytosol"/>
    <property type="evidence" value="ECO:0007669"/>
    <property type="project" value="TreeGrafter"/>
</dbReference>
<name>A0A173YRR9_9ACTN</name>
<evidence type="ECO:0000256" key="1">
    <source>
        <dbReference type="ARBA" id="ARBA00010838"/>
    </source>
</evidence>
<evidence type="ECO:0000256" key="3">
    <source>
        <dbReference type="ARBA" id="ARBA00023295"/>
    </source>
</evidence>
<accession>A0A173YRR9</accession>
<dbReference type="InterPro" id="IPR001360">
    <property type="entry name" value="Glyco_hydro_1"/>
</dbReference>
<keyword evidence="2 5" id="KW-0378">Hydrolase</keyword>
<evidence type="ECO:0000256" key="4">
    <source>
        <dbReference type="RuleBase" id="RU003690"/>
    </source>
</evidence>
<sequence>MAQYQLPNDFFFGAAMSGPQTEGQWNQGGKLENLWDTWSIQDLGSFYNCVGSYAGNDFMAKYQEDFRILKDLGLDTYRTSIQWSRLLDADGNLNEEGAAWYHELFRASREAGLEPFVNLYHFDMPTYLFNRGGWESREVVEAYAHYADVAFHEFGQEIKYWFTFNEPVVEPEQRYQEGVWFPQLHDFNRARTVQYHISLAHALAVANYRRAYDEGAVRADAKIGMINCFTPVYTKENPSEADLEAVRMTSGINNRWWLDLITKGELPADVLDSLAEGGVKLPFRAGDQEILKQGVVDWLGCNYYHPTRVQAPASKIDQYGLPHFADEYVWPDAVMNESRGWEIYPQGLYDFGMDCAKNYPDLEWFVSENGIGIMDEYKNRDAEGTIQDDYRVDFVRQHLEWVAKAISEGAKCRGYHYWAVIDNWSWANAFKNRYGFVEVDLMDGYKRRLKKSAAWLKQVATTHVVD</sequence>
<reference evidence="5 6" key="1">
    <citation type="submission" date="2015-09" db="EMBL/GenBank/DDBJ databases">
        <authorList>
            <consortium name="Pathogen Informatics"/>
        </authorList>
    </citation>
    <scope>NUCLEOTIDE SEQUENCE [LARGE SCALE GENOMIC DNA]</scope>
    <source>
        <strain evidence="5 6">2789STDY5608823</strain>
    </source>
</reference>
<dbReference type="RefSeq" id="WP_055285542.1">
    <property type="nucleotide sequence ID" value="NZ_CYYP01000003.1"/>
</dbReference>
<gene>
    <name evidence="5" type="primary">gmuD</name>
    <name evidence="5" type="ORF">ERS852381_00517</name>
</gene>
<evidence type="ECO:0000313" key="6">
    <source>
        <dbReference type="Proteomes" id="UP000095468"/>
    </source>
</evidence>
<dbReference type="InterPro" id="IPR017853">
    <property type="entry name" value="GH"/>
</dbReference>
<dbReference type="GO" id="GO:0016052">
    <property type="term" value="P:carbohydrate catabolic process"/>
    <property type="evidence" value="ECO:0007669"/>
    <property type="project" value="TreeGrafter"/>
</dbReference>
<proteinExistence type="inferred from homology"/>
<dbReference type="AlphaFoldDB" id="A0A173YRR9"/>
<dbReference type="Pfam" id="PF00232">
    <property type="entry name" value="Glyco_hydro_1"/>
    <property type="match status" value="1"/>
</dbReference>
<dbReference type="PANTHER" id="PTHR10353">
    <property type="entry name" value="GLYCOSYL HYDROLASE"/>
    <property type="match status" value="1"/>
</dbReference>
<comment type="similarity">
    <text evidence="1 4">Belongs to the glycosyl hydrolase 1 family.</text>
</comment>
<dbReference type="EC" id="3.2.1.86" evidence="5"/>
<dbReference type="GO" id="GO:0008706">
    <property type="term" value="F:6-phospho-beta-glucosidase activity"/>
    <property type="evidence" value="ECO:0007669"/>
    <property type="project" value="UniProtKB-EC"/>
</dbReference>
<dbReference type="FunFam" id="3.20.20.80:FF:000004">
    <property type="entry name" value="Beta-glucosidase 6-phospho-beta-glucosidase"/>
    <property type="match status" value="1"/>
</dbReference>
<keyword evidence="3 5" id="KW-0326">Glycosidase</keyword>
<protein>
    <submittedName>
        <fullName evidence="5">6-phospho-beta-glucosidase gmuD</fullName>
        <ecNumber evidence="5">3.2.1.86</ecNumber>
    </submittedName>
</protein>
<dbReference type="SUPFAM" id="SSF51445">
    <property type="entry name" value="(Trans)glycosidases"/>
    <property type="match status" value="1"/>
</dbReference>
<organism evidence="5 6">
    <name type="scientific">Collinsella aerofaciens</name>
    <dbReference type="NCBI Taxonomy" id="74426"/>
    <lineage>
        <taxon>Bacteria</taxon>
        <taxon>Bacillati</taxon>
        <taxon>Actinomycetota</taxon>
        <taxon>Coriobacteriia</taxon>
        <taxon>Coriobacteriales</taxon>
        <taxon>Coriobacteriaceae</taxon>
        <taxon>Collinsella</taxon>
    </lineage>
</organism>
<dbReference type="PANTHER" id="PTHR10353:SF139">
    <property type="entry name" value="6-PHOSPHO-BETA-GLUCOSIDASE GMUD"/>
    <property type="match status" value="1"/>
</dbReference>
<dbReference type="Gene3D" id="3.20.20.80">
    <property type="entry name" value="Glycosidases"/>
    <property type="match status" value="1"/>
</dbReference>
<dbReference type="PRINTS" id="PR00131">
    <property type="entry name" value="GLHYDRLASE1"/>
</dbReference>
<evidence type="ECO:0000313" key="5">
    <source>
        <dbReference type="EMBL" id="CUN66594.1"/>
    </source>
</evidence>
<dbReference type="Proteomes" id="UP000095468">
    <property type="component" value="Unassembled WGS sequence"/>
</dbReference>